<dbReference type="GO" id="GO:0005524">
    <property type="term" value="F:ATP binding"/>
    <property type="evidence" value="ECO:0007669"/>
    <property type="project" value="UniProtKB-KW"/>
</dbReference>
<dbReference type="Gene3D" id="3.40.50.10840">
    <property type="entry name" value="Putative sugar-binding, N-terminal domain"/>
    <property type="match status" value="1"/>
</dbReference>
<feature type="region of interest" description="Disordered" evidence="7">
    <location>
        <begin position="1"/>
        <end position="45"/>
    </location>
</feature>
<evidence type="ECO:0000256" key="1">
    <source>
        <dbReference type="ARBA" id="ARBA00005715"/>
    </source>
</evidence>
<evidence type="ECO:0000256" key="4">
    <source>
        <dbReference type="ARBA" id="ARBA00022777"/>
    </source>
</evidence>
<evidence type="ECO:0000259" key="9">
    <source>
        <dbReference type="Pfam" id="PF17042"/>
    </source>
</evidence>
<protein>
    <submittedName>
        <fullName evidence="10">Four-carbon acid sugar kinase family protein</fullName>
    </submittedName>
</protein>
<evidence type="ECO:0000256" key="5">
    <source>
        <dbReference type="ARBA" id="ARBA00022840"/>
    </source>
</evidence>
<comment type="caution">
    <text evidence="10">The sequence shown here is derived from an EMBL/GenBank/DDBJ whole genome shotgun (WGS) entry which is preliminary data.</text>
</comment>
<dbReference type="InterPro" id="IPR037051">
    <property type="entry name" value="4-carb_acid_sugar_kinase_N_sf"/>
</dbReference>
<dbReference type="InterPro" id="IPR042213">
    <property type="entry name" value="NBD_C_sf"/>
</dbReference>
<reference evidence="11" key="1">
    <citation type="submission" date="2019-09" db="EMBL/GenBank/DDBJ databases">
        <title>Mumia zhuanghuii sp. nov. isolated from the intestinal contents of plateau pika (Ochotona curzoniae) in the Qinghai-Tibet plateau of China.</title>
        <authorList>
            <person name="Tian Z."/>
        </authorList>
    </citation>
    <scope>NUCLEOTIDE SEQUENCE [LARGE SCALE GENOMIC DNA]</scope>
    <source>
        <strain evidence="11">JCM 30598</strain>
    </source>
</reference>
<keyword evidence="4 10" id="KW-0418">Kinase</keyword>
<dbReference type="EMBL" id="VYSA01000002">
    <property type="protein sequence ID" value="KAA9108148.1"/>
    <property type="molecule type" value="Genomic_DNA"/>
</dbReference>
<dbReference type="InterPro" id="IPR031475">
    <property type="entry name" value="NBD_C"/>
</dbReference>
<comment type="similarity">
    <text evidence="1">Belongs to the four-carbon acid sugar kinase family.</text>
</comment>
<name>A0A5J5J4G6_9MICO</name>
<dbReference type="GO" id="GO:0016301">
    <property type="term" value="F:kinase activity"/>
    <property type="evidence" value="ECO:0007669"/>
    <property type="project" value="UniProtKB-KW"/>
</dbReference>
<dbReference type="Pfam" id="PF17042">
    <property type="entry name" value="NBD_C"/>
    <property type="match status" value="1"/>
</dbReference>
<evidence type="ECO:0000256" key="2">
    <source>
        <dbReference type="ARBA" id="ARBA00022679"/>
    </source>
</evidence>
<evidence type="ECO:0000313" key="10">
    <source>
        <dbReference type="EMBL" id="KAA9108148.1"/>
    </source>
</evidence>
<feature type="domain" description="Four-carbon acid sugar kinase N-terminal" evidence="8">
    <location>
        <begin position="54"/>
        <end position="285"/>
    </location>
</feature>
<proteinExistence type="inferred from homology"/>
<evidence type="ECO:0000259" key="8">
    <source>
        <dbReference type="Pfam" id="PF07005"/>
    </source>
</evidence>
<keyword evidence="5" id="KW-0067">ATP-binding</keyword>
<keyword evidence="2" id="KW-0808">Transferase</keyword>
<evidence type="ECO:0000256" key="3">
    <source>
        <dbReference type="ARBA" id="ARBA00022741"/>
    </source>
</evidence>
<dbReference type="Gene3D" id="3.40.980.20">
    <property type="entry name" value="Four-carbon acid sugar kinase, nucleotide binding domain"/>
    <property type="match status" value="1"/>
</dbReference>
<dbReference type="Proteomes" id="UP000325827">
    <property type="component" value="Unassembled WGS sequence"/>
</dbReference>
<evidence type="ECO:0000313" key="11">
    <source>
        <dbReference type="Proteomes" id="UP000325827"/>
    </source>
</evidence>
<gene>
    <name evidence="10" type="ORF">F6B43_12135</name>
</gene>
<keyword evidence="11" id="KW-1185">Reference proteome</keyword>
<keyword evidence="3" id="KW-0547">Nucleotide-binding</keyword>
<evidence type="ECO:0000256" key="6">
    <source>
        <dbReference type="ARBA" id="ARBA00023277"/>
    </source>
</evidence>
<keyword evidence="6" id="KW-0119">Carbohydrate metabolism</keyword>
<dbReference type="InterPro" id="IPR010737">
    <property type="entry name" value="4-carb_acid_sugar_kinase_N"/>
</dbReference>
<organism evidence="10 11">
    <name type="scientific">Microbacterium rhizomatis</name>
    <dbReference type="NCBI Taxonomy" id="1631477"/>
    <lineage>
        <taxon>Bacteria</taxon>
        <taxon>Bacillati</taxon>
        <taxon>Actinomycetota</taxon>
        <taxon>Actinomycetes</taxon>
        <taxon>Micrococcales</taxon>
        <taxon>Microbacteriaceae</taxon>
        <taxon>Microbacterium</taxon>
    </lineage>
</organism>
<sequence length="470" mass="47977">MPPTRSRPQSRCAERPSVSARCVSEQVQSDQVQSGGVQSGGVQSEQSSRGLRAAFYGDDFTGSVDALLQFSRRGWRGRLFVGLPGDDALAQAAASCDVVGIAGIARSLSTDRLDDELRPVFQALTRLGPHVLQYKACSTADSSPAIGSIGRVIEIGREVVSDAPVPMLFAQPDFGRYTVFGHHFAAEGATVYRLDRQPTMSTHPTTPMTESDLAVHLGRQTALPIGAVAHTAFGAPGDLAAALHDSPAAALVLDALDETHLVAIGEAIRSLPGPVFAVGSGGLSHGVAAADPGSASPPPTRTSSSGPILAVSGSRSAQTRRQADAAAAAGWLVRPLPLDGSDAVLDEVIAALGAGRSVVLTSDDADIAAAADRPVLEAIAECAASVVSAAVRAGATGRVIVCGGDTSSRITGLLGVGSLSIAANPWANIVLLRAHAADPAIDGLELLLKGGQVGEVDLFDRILALGEPGL</sequence>
<feature type="compositionally biased region" description="Low complexity" evidence="7">
    <location>
        <begin position="23"/>
        <end position="45"/>
    </location>
</feature>
<dbReference type="OrthoDB" id="191465at2"/>
<feature type="region of interest" description="Disordered" evidence="7">
    <location>
        <begin position="288"/>
        <end position="314"/>
    </location>
</feature>
<dbReference type="SUPFAM" id="SSF142764">
    <property type="entry name" value="YgbK-like"/>
    <property type="match status" value="1"/>
</dbReference>
<feature type="domain" description="Four-carbon acid sugar kinase nucleotide binding" evidence="9">
    <location>
        <begin position="309"/>
        <end position="459"/>
    </location>
</feature>
<evidence type="ECO:0000256" key="7">
    <source>
        <dbReference type="SAM" id="MobiDB-lite"/>
    </source>
</evidence>
<dbReference type="Pfam" id="PF07005">
    <property type="entry name" value="SBD_N"/>
    <property type="match status" value="1"/>
</dbReference>
<accession>A0A5J5J4G6</accession>
<dbReference type="AlphaFoldDB" id="A0A5J5J4G6"/>